<comment type="subcellular location">
    <subcellularLocation>
        <location evidence="1">Membrane</location>
        <topology evidence="1">Multi-pass membrane protein</topology>
    </subcellularLocation>
</comment>
<feature type="transmembrane region" description="Helical" evidence="10">
    <location>
        <begin position="33"/>
        <end position="51"/>
    </location>
</feature>
<dbReference type="EMBL" id="CP066802">
    <property type="protein sequence ID" value="QQM67460.1"/>
    <property type="molecule type" value="Genomic_DNA"/>
</dbReference>
<feature type="compositionally biased region" description="Basic and acidic residues" evidence="9">
    <location>
        <begin position="581"/>
        <end position="591"/>
    </location>
</feature>
<evidence type="ECO:0000256" key="1">
    <source>
        <dbReference type="ARBA" id="ARBA00004141"/>
    </source>
</evidence>
<dbReference type="GO" id="GO:0015297">
    <property type="term" value="F:antiporter activity"/>
    <property type="evidence" value="ECO:0007669"/>
    <property type="project" value="UniProtKB-KW"/>
</dbReference>
<feature type="transmembrane region" description="Helical" evidence="10">
    <location>
        <begin position="298"/>
        <end position="320"/>
    </location>
</feature>
<evidence type="ECO:0000256" key="9">
    <source>
        <dbReference type="SAM" id="MobiDB-lite"/>
    </source>
</evidence>
<dbReference type="GO" id="GO:1902600">
    <property type="term" value="P:proton transmembrane transport"/>
    <property type="evidence" value="ECO:0007669"/>
    <property type="project" value="InterPro"/>
</dbReference>
<evidence type="ECO:0000256" key="4">
    <source>
        <dbReference type="ARBA" id="ARBA00022449"/>
    </source>
</evidence>
<feature type="transmembrane region" description="Helical" evidence="10">
    <location>
        <begin position="176"/>
        <end position="195"/>
    </location>
</feature>
<dbReference type="GO" id="GO:0016020">
    <property type="term" value="C:membrane"/>
    <property type="evidence" value="ECO:0007669"/>
    <property type="project" value="UniProtKB-SubCell"/>
</dbReference>
<dbReference type="InterPro" id="IPR006153">
    <property type="entry name" value="Cation/H_exchanger_TM"/>
</dbReference>
<dbReference type="InterPro" id="IPR038770">
    <property type="entry name" value="Na+/solute_symporter_sf"/>
</dbReference>
<evidence type="ECO:0000256" key="7">
    <source>
        <dbReference type="ARBA" id="ARBA00023065"/>
    </source>
</evidence>
<keyword evidence="13" id="KW-1185">Reference proteome</keyword>
<evidence type="ECO:0000256" key="5">
    <source>
        <dbReference type="ARBA" id="ARBA00022692"/>
    </source>
</evidence>
<feature type="transmembrane region" description="Helical" evidence="10">
    <location>
        <begin position="371"/>
        <end position="390"/>
    </location>
</feature>
<dbReference type="RefSeq" id="WP_200276068.1">
    <property type="nucleotide sequence ID" value="NZ_CP066802.1"/>
</dbReference>
<feature type="transmembrane region" description="Helical" evidence="10">
    <location>
        <begin position="149"/>
        <end position="170"/>
    </location>
</feature>
<dbReference type="Pfam" id="PF00999">
    <property type="entry name" value="Na_H_Exchanger"/>
    <property type="match status" value="1"/>
</dbReference>
<sequence length="600" mass="61360">MESTFVSLLCIVGVAFLAPLISWLVPRRLLPEAVLLIIGGMLIGQHGLGLATETDSIEFLHELGLAFLFLMAGYEIDVNELRGVGGHHAMGAWLLSLLAAFGAVVLIGPAGGAFSTNGIAIAIAMTSTAIGTLLPILRERGLLPTTVGAAILNHGAVGEVGPVLLMALLLGTRSTTTSLVILLAFAVITLLIVRFTTRVKQVGHRLVEAIHLGGSTTAQTTVRLTVLLLVGLCTLAAVFRLDVVLGAFAAGFVVRHALPDGNKEYEEKIEGLAYGFFIPVFFVTSGMGIAVELTRRSLIGLGVFFLLLVLVRGVPVWLSSWAERRRDGSRAFSMRECLEIATYSTTALPIIVAVTQVAVDAGAMVEEAAATFVLAGVLSVVVMPALGLAFSPDRGQEAAAGAEAATAVGAESAGVLPEAAGGRGAGAAAGSGASGGTVAMTAQAAGRGERTPPGAYDGGPFTDRGTGPGEQAGASGGSILVTGDGRGAAAAAPEPLGSAVTGLPVGEAGALPGPVGPGGRGAGAGAGAAGSGHRLRRRLSGGARLGVDALTRHGLSPEEARALAERLARIQVERAMWRDHLRTQLRSELRGRGGRRRRRR</sequence>
<evidence type="ECO:0000313" key="12">
    <source>
        <dbReference type="EMBL" id="QQM67460.1"/>
    </source>
</evidence>
<dbReference type="Gene3D" id="1.20.1530.20">
    <property type="match status" value="1"/>
</dbReference>
<feature type="transmembrane region" description="Helical" evidence="10">
    <location>
        <begin position="6"/>
        <end position="26"/>
    </location>
</feature>
<feature type="compositionally biased region" description="Gly residues" evidence="9">
    <location>
        <begin position="466"/>
        <end position="476"/>
    </location>
</feature>
<protein>
    <submittedName>
        <fullName evidence="12">Cation:proton antiporter</fullName>
    </submittedName>
</protein>
<evidence type="ECO:0000256" key="2">
    <source>
        <dbReference type="ARBA" id="ARBA00005551"/>
    </source>
</evidence>
<dbReference type="PANTHER" id="PTHR43562">
    <property type="entry name" value="NAPA-TYPE SODIUM/HYDROGEN ANTIPORTER"/>
    <property type="match status" value="1"/>
</dbReference>
<feature type="transmembrane region" description="Helical" evidence="10">
    <location>
        <begin position="88"/>
        <end position="107"/>
    </location>
</feature>
<dbReference type="PANTHER" id="PTHR43562:SF1">
    <property type="entry name" value="NA(+)_H(+) ANTIPORTER YJBQ-RELATED"/>
    <property type="match status" value="1"/>
</dbReference>
<dbReference type="Proteomes" id="UP000595895">
    <property type="component" value="Chromosome"/>
</dbReference>
<keyword evidence="3" id="KW-0813">Transport</keyword>
<evidence type="ECO:0000256" key="6">
    <source>
        <dbReference type="ARBA" id="ARBA00022989"/>
    </source>
</evidence>
<evidence type="ECO:0000256" key="8">
    <source>
        <dbReference type="ARBA" id="ARBA00023136"/>
    </source>
</evidence>
<comment type="similarity">
    <text evidence="2">Belongs to the monovalent cation:proton antiporter 2 (CPA2) transporter (TC 2.A.37) family.</text>
</comment>
<accession>A0A7T7M9M8</accession>
<keyword evidence="6 10" id="KW-1133">Transmembrane helix</keyword>
<evidence type="ECO:0000313" key="13">
    <source>
        <dbReference type="Proteomes" id="UP000595895"/>
    </source>
</evidence>
<evidence type="ECO:0000256" key="10">
    <source>
        <dbReference type="SAM" id="Phobius"/>
    </source>
</evidence>
<feature type="domain" description="Cation/H+ exchanger transmembrane" evidence="11">
    <location>
        <begin position="14"/>
        <end position="383"/>
    </location>
</feature>
<keyword evidence="4" id="KW-0050">Antiport</keyword>
<feature type="transmembrane region" description="Helical" evidence="10">
    <location>
        <begin position="57"/>
        <end position="76"/>
    </location>
</feature>
<reference evidence="12 13" key="1">
    <citation type="submission" date="2020-12" db="EMBL/GenBank/DDBJ databases">
        <authorList>
            <person name="Zhou J."/>
        </authorList>
    </citation>
    <scope>NUCLEOTIDE SEQUENCE [LARGE SCALE GENOMIC DNA]</scope>
    <source>
        <strain evidence="12 13">CCUG 61299</strain>
    </source>
</reference>
<organism evidence="12 13">
    <name type="scientific">Actinomyces weissii</name>
    <dbReference type="NCBI Taxonomy" id="675090"/>
    <lineage>
        <taxon>Bacteria</taxon>
        <taxon>Bacillati</taxon>
        <taxon>Actinomycetota</taxon>
        <taxon>Actinomycetes</taxon>
        <taxon>Actinomycetales</taxon>
        <taxon>Actinomycetaceae</taxon>
        <taxon>Actinomyces</taxon>
    </lineage>
</organism>
<feature type="transmembrane region" description="Helical" evidence="10">
    <location>
        <begin position="272"/>
        <end position="291"/>
    </location>
</feature>
<feature type="transmembrane region" description="Helical" evidence="10">
    <location>
        <begin position="226"/>
        <end position="252"/>
    </location>
</feature>
<evidence type="ECO:0000259" key="11">
    <source>
        <dbReference type="Pfam" id="PF00999"/>
    </source>
</evidence>
<evidence type="ECO:0000256" key="3">
    <source>
        <dbReference type="ARBA" id="ARBA00022448"/>
    </source>
</evidence>
<name>A0A7T7M9M8_9ACTO</name>
<keyword evidence="8 10" id="KW-0472">Membrane</keyword>
<dbReference type="AlphaFoldDB" id="A0A7T7M9M8"/>
<proteinExistence type="inferred from homology"/>
<keyword evidence="7" id="KW-0406">Ion transport</keyword>
<dbReference type="KEGG" id="awe:JG540_00675"/>
<feature type="region of interest" description="Disordered" evidence="9">
    <location>
        <begin position="581"/>
        <end position="600"/>
    </location>
</feature>
<keyword evidence="5 10" id="KW-0812">Transmembrane</keyword>
<feature type="region of interest" description="Disordered" evidence="9">
    <location>
        <begin position="445"/>
        <end position="477"/>
    </location>
</feature>
<gene>
    <name evidence="12" type="ORF">JG540_00675</name>
</gene>
<feature type="transmembrane region" description="Helical" evidence="10">
    <location>
        <begin position="119"/>
        <end position="137"/>
    </location>
</feature>